<protein>
    <recommendedName>
        <fullName evidence="3">Nucleotide-diphospho-sugar transferase domain-containing protein</fullName>
    </recommendedName>
</protein>
<proteinExistence type="predicted"/>
<reference evidence="1" key="1">
    <citation type="submission" date="2019-11" db="EMBL/GenBank/DDBJ databases">
        <title>Microbial mats filling the niche in hypersaline microbial mats.</title>
        <authorList>
            <person name="Wong H.L."/>
            <person name="Macleod F.I."/>
            <person name="White R.A. III"/>
            <person name="Burns B.P."/>
        </authorList>
    </citation>
    <scope>NUCLEOTIDE SEQUENCE</scope>
    <source>
        <strain evidence="1">Rbin_158</strain>
    </source>
</reference>
<dbReference type="SUPFAM" id="SSF53448">
    <property type="entry name" value="Nucleotide-diphospho-sugar transferases"/>
    <property type="match status" value="1"/>
</dbReference>
<dbReference type="Proteomes" id="UP000649604">
    <property type="component" value="Unassembled WGS sequence"/>
</dbReference>
<evidence type="ECO:0000313" key="1">
    <source>
        <dbReference type="EMBL" id="MBD3325448.1"/>
    </source>
</evidence>
<dbReference type="EMBL" id="WJJP01000415">
    <property type="protein sequence ID" value="MBD3325448.1"/>
    <property type="molecule type" value="Genomic_DNA"/>
</dbReference>
<sequence length="313" mass="35828">MNIAFIACVEQGNLENQVLLLCRSIRKYAGRYRNAPIYCFQPRKGPPLSHATLTQFRNLHVEYNADILNKDYAYYPIANKIVSCARAEATLSEDILVFVDSDTLFVNEPKELLLPDDINAAVRPVNKKRKGSTGTGDRNEGYWQKLYAMCGVSAAPFVFTTIGSQKIRAYWNAGLIVVRRSQGIFHAWQKDFQTLMAAKHYPSDSRGITINNMDQLALAATLAKIAERVCTLDYRYNYPLPLRTSLPQVSRTAQLEDLVHIHYFRYFNIPGFLESLQPSLNQQSEIYQWLKQFLPFSPIMTTSTLRKPRYVPK</sequence>
<evidence type="ECO:0000313" key="2">
    <source>
        <dbReference type="Proteomes" id="UP000649604"/>
    </source>
</evidence>
<gene>
    <name evidence="1" type="ORF">GF339_12730</name>
</gene>
<dbReference type="AlphaFoldDB" id="A0A9D5JWC5"/>
<evidence type="ECO:0008006" key="3">
    <source>
        <dbReference type="Google" id="ProtNLM"/>
    </source>
</evidence>
<dbReference type="Gene3D" id="3.90.550.10">
    <property type="entry name" value="Spore Coat Polysaccharide Biosynthesis Protein SpsA, Chain A"/>
    <property type="match status" value="1"/>
</dbReference>
<organism evidence="1 2">
    <name type="scientific">candidate division KSB3 bacterium</name>
    <dbReference type="NCBI Taxonomy" id="2044937"/>
    <lineage>
        <taxon>Bacteria</taxon>
        <taxon>candidate division KSB3</taxon>
    </lineage>
</organism>
<name>A0A9D5JWC5_9BACT</name>
<comment type="caution">
    <text evidence="1">The sequence shown here is derived from an EMBL/GenBank/DDBJ whole genome shotgun (WGS) entry which is preliminary data.</text>
</comment>
<accession>A0A9D5JWC5</accession>
<dbReference type="InterPro" id="IPR029044">
    <property type="entry name" value="Nucleotide-diphossugar_trans"/>
</dbReference>